<dbReference type="RefSeq" id="WP_203943046.1">
    <property type="nucleotide sequence ID" value="NZ_BOOR01000007.1"/>
</dbReference>
<reference evidence="1" key="1">
    <citation type="submission" date="2021-01" db="EMBL/GenBank/DDBJ databases">
        <title>Whole genome shotgun sequence of Planotetraspora thailandica NBRC 104271.</title>
        <authorList>
            <person name="Komaki H."/>
            <person name="Tamura T."/>
        </authorList>
    </citation>
    <scope>NUCLEOTIDE SEQUENCE</scope>
    <source>
        <strain evidence="1">NBRC 104271</strain>
    </source>
</reference>
<dbReference type="Proteomes" id="UP000605992">
    <property type="component" value="Unassembled WGS sequence"/>
</dbReference>
<dbReference type="AlphaFoldDB" id="A0A8J3UXM7"/>
<evidence type="ECO:0000313" key="1">
    <source>
        <dbReference type="EMBL" id="GII52751.1"/>
    </source>
</evidence>
<sequence>MSDTKVTIVKTPDSAESTRIEKWDCAAVTPEKVWKGVMGAVRAVLAGDDQRELVKITVGAQVLADTSLMPAPEGTETPEMWLKRLQEKYGAGTPILLYARELSVHDRDMFELLLSAFGEVFEQHGLVAGNIDIEVFLGEYKATPGGIHREQCGNSHFVLQGKKFMHFWHGEDWIPSSVDRRVAEGMTAIDPEEYLPSLSVPSVVDRGTSFIASAGEFFTWDPGTWHVAETVGPAFAVNIARYTKSFVSGEGTYPFSVGTDGQVSEEWLTGYRDFLGAGVDEADALARASAYGLDGPDPERSPADDPSAVVVRSHAPRLWYETDGAVLVATHGRSRRFPRTVLPWFVELSGLPLGVPRDTPADEDARDLTRFLVENGALAAA</sequence>
<organism evidence="1 2">
    <name type="scientific">Planotetraspora thailandica</name>
    <dbReference type="NCBI Taxonomy" id="487172"/>
    <lineage>
        <taxon>Bacteria</taxon>
        <taxon>Bacillati</taxon>
        <taxon>Actinomycetota</taxon>
        <taxon>Actinomycetes</taxon>
        <taxon>Streptosporangiales</taxon>
        <taxon>Streptosporangiaceae</taxon>
        <taxon>Planotetraspora</taxon>
    </lineage>
</organism>
<evidence type="ECO:0008006" key="3">
    <source>
        <dbReference type="Google" id="ProtNLM"/>
    </source>
</evidence>
<dbReference type="SUPFAM" id="SSF51197">
    <property type="entry name" value="Clavaminate synthase-like"/>
    <property type="match status" value="1"/>
</dbReference>
<comment type="caution">
    <text evidence="1">The sequence shown here is derived from an EMBL/GenBank/DDBJ whole genome shotgun (WGS) entry which is preliminary data.</text>
</comment>
<proteinExistence type="predicted"/>
<keyword evidence="2" id="KW-1185">Reference proteome</keyword>
<evidence type="ECO:0000313" key="2">
    <source>
        <dbReference type="Proteomes" id="UP000605992"/>
    </source>
</evidence>
<protein>
    <recommendedName>
        <fullName evidence="3">JmjC domain-containing protein</fullName>
    </recommendedName>
</protein>
<name>A0A8J3UXM7_9ACTN</name>
<dbReference type="EMBL" id="BOOR01000007">
    <property type="protein sequence ID" value="GII52751.1"/>
    <property type="molecule type" value="Genomic_DNA"/>
</dbReference>
<gene>
    <name evidence="1" type="ORF">Pth03_11400</name>
</gene>
<accession>A0A8J3UXM7</accession>